<evidence type="ECO:0000313" key="3">
    <source>
        <dbReference type="Proteomes" id="UP000648908"/>
    </source>
</evidence>
<organism evidence="2 3">
    <name type="scientific">Szabonella alba</name>
    <dbReference type="NCBI Taxonomy" id="2804194"/>
    <lineage>
        <taxon>Bacteria</taxon>
        <taxon>Pseudomonadati</taxon>
        <taxon>Pseudomonadota</taxon>
        <taxon>Alphaproteobacteria</taxon>
        <taxon>Rhodobacterales</taxon>
        <taxon>Paracoccaceae</taxon>
        <taxon>Szabonella</taxon>
    </lineage>
</organism>
<reference evidence="2" key="1">
    <citation type="submission" date="2021-01" db="EMBL/GenBank/DDBJ databases">
        <title>Tabrizicola alba sp. nov. a motile alkaliphilic bacterium isolated from a soda lake.</title>
        <authorList>
            <person name="Szuroczki S."/>
            <person name="Abbaszade G."/>
            <person name="Schumann P."/>
            <person name="Toth E."/>
        </authorList>
    </citation>
    <scope>NUCLEOTIDE SEQUENCE</scope>
    <source>
        <strain evidence="2">DMG-N-6</strain>
    </source>
</reference>
<dbReference type="PANTHER" id="PTHR43190">
    <property type="entry name" value="N-ACETYL-D-GLUCOSAMINE KINASE"/>
    <property type="match status" value="1"/>
</dbReference>
<dbReference type="RefSeq" id="WP_202689499.1">
    <property type="nucleotide sequence ID" value="NZ_JAESVN010000006.1"/>
</dbReference>
<dbReference type="SUPFAM" id="SSF53067">
    <property type="entry name" value="Actin-like ATPase domain"/>
    <property type="match status" value="2"/>
</dbReference>
<comment type="caution">
    <text evidence="2">The sequence shown here is derived from an EMBL/GenBank/DDBJ whole genome shotgun (WGS) entry which is preliminary data.</text>
</comment>
<dbReference type="InterPro" id="IPR043129">
    <property type="entry name" value="ATPase_NBD"/>
</dbReference>
<dbReference type="AlphaFoldDB" id="A0A8K0VFS0"/>
<dbReference type="PANTHER" id="PTHR43190:SF3">
    <property type="entry name" value="N-ACETYL-D-GLUCOSAMINE KINASE"/>
    <property type="match status" value="1"/>
</dbReference>
<gene>
    <name evidence="2" type="ORF">JL811_14955</name>
</gene>
<keyword evidence="3" id="KW-1185">Reference proteome</keyword>
<dbReference type="InterPro" id="IPR052519">
    <property type="entry name" value="Euk-type_GlcNAc_Kinase"/>
</dbReference>
<name>A0A8K0VFS0_9RHOB</name>
<dbReference type="Pfam" id="PF01869">
    <property type="entry name" value="BcrAD_BadFG"/>
    <property type="match status" value="1"/>
</dbReference>
<dbReference type="Proteomes" id="UP000648908">
    <property type="component" value="Unassembled WGS sequence"/>
</dbReference>
<protein>
    <submittedName>
        <fullName evidence="2">ATPase</fullName>
    </submittedName>
</protein>
<sequence length="277" mass="27541">MQVFLGIDGGGTGCRAALCDAQGRILGRGAAGPANISTDTAGALANILTASNAALDAAGGVDPARVSAVLGLAGANVSRAAAQLSAGLPFARHRIVSDAMTATVGALRGADGIVAAMGTGSVFGLSHKGTFRQFGGRGFVLGDEGSGAVLGRALLAEALRAEDGFAPMTPLLQSVLDGHGGAEGVIAFSLRASPAEFAQFAPKLLQGDDPAAERIMTDAVMVVRAMINRLQTDPPLPVVFLGGLAGAYAARLARCWDIRAPLGSGLDGALLLAQGAG</sequence>
<dbReference type="CDD" id="cd24082">
    <property type="entry name" value="ASKHA_NBD_GspK-like"/>
    <property type="match status" value="1"/>
</dbReference>
<feature type="domain" description="ATPase BadF/BadG/BcrA/BcrD type" evidence="1">
    <location>
        <begin position="5"/>
        <end position="250"/>
    </location>
</feature>
<dbReference type="Gene3D" id="3.30.420.40">
    <property type="match status" value="2"/>
</dbReference>
<dbReference type="EMBL" id="JAESVN010000006">
    <property type="protein sequence ID" value="MBL4918522.1"/>
    <property type="molecule type" value="Genomic_DNA"/>
</dbReference>
<evidence type="ECO:0000313" key="2">
    <source>
        <dbReference type="EMBL" id="MBL4918522.1"/>
    </source>
</evidence>
<dbReference type="InterPro" id="IPR002731">
    <property type="entry name" value="ATPase_BadF"/>
</dbReference>
<proteinExistence type="predicted"/>
<accession>A0A8K0VFS0</accession>
<evidence type="ECO:0000259" key="1">
    <source>
        <dbReference type="Pfam" id="PF01869"/>
    </source>
</evidence>